<dbReference type="PANTHER" id="PTHR33304">
    <property type="match status" value="1"/>
</dbReference>
<keyword evidence="4" id="KW-0805">Transcription regulation</keyword>
<dbReference type="EMBL" id="KD250052">
    <property type="protein sequence ID" value="EMS48774.1"/>
    <property type="molecule type" value="Genomic_DNA"/>
</dbReference>
<name>M7ZL09_TRIUA</name>
<protein>
    <recommendedName>
        <fullName evidence="6">AIPP2-like SPOC-like domain-containing protein</fullName>
    </recommendedName>
</protein>
<dbReference type="InterPro" id="IPR049914">
    <property type="entry name" value="PHD1-3/5-6"/>
</dbReference>
<accession>M7ZL09</accession>
<evidence type="ECO:0000256" key="3">
    <source>
        <dbReference type="ARBA" id="ARBA00022833"/>
    </source>
</evidence>
<dbReference type="Pfam" id="PF23121">
    <property type="entry name" value="SPOC_AIPP2"/>
    <property type="match status" value="1"/>
</dbReference>
<keyword evidence="2" id="KW-0863">Zinc-finger</keyword>
<gene>
    <name evidence="7" type="ORF">TRIUR3_32193</name>
</gene>
<dbReference type="AlphaFoldDB" id="M7ZL09"/>
<evidence type="ECO:0000313" key="7">
    <source>
        <dbReference type="EMBL" id="EMS48774.1"/>
    </source>
</evidence>
<evidence type="ECO:0000259" key="6">
    <source>
        <dbReference type="Pfam" id="PF23121"/>
    </source>
</evidence>
<reference evidence="7" key="1">
    <citation type="journal article" date="2013" name="Nature">
        <title>Draft genome of the wheat A-genome progenitor Triticum urartu.</title>
        <authorList>
            <person name="Ling H.Q."/>
            <person name="Zhao S."/>
            <person name="Liu D."/>
            <person name="Wang J."/>
            <person name="Sun H."/>
            <person name="Zhang C."/>
            <person name="Fan H."/>
            <person name="Li D."/>
            <person name="Dong L."/>
            <person name="Tao Y."/>
            <person name="Gao C."/>
            <person name="Wu H."/>
            <person name="Li Y."/>
            <person name="Cui Y."/>
            <person name="Guo X."/>
            <person name="Zheng S."/>
            <person name="Wang B."/>
            <person name="Yu K."/>
            <person name="Liang Q."/>
            <person name="Yang W."/>
            <person name="Lou X."/>
            <person name="Chen J."/>
            <person name="Feng M."/>
            <person name="Jian J."/>
            <person name="Zhang X."/>
            <person name="Luo G."/>
            <person name="Jiang Y."/>
            <person name="Liu J."/>
            <person name="Wang Z."/>
            <person name="Sha Y."/>
            <person name="Zhang B."/>
            <person name="Wu H."/>
            <person name="Tang D."/>
            <person name="Shen Q."/>
            <person name="Xue P."/>
            <person name="Zou S."/>
            <person name="Wang X."/>
            <person name="Liu X."/>
            <person name="Wang F."/>
            <person name="Yang Y."/>
            <person name="An X."/>
            <person name="Dong Z."/>
            <person name="Zhang K."/>
            <person name="Zhang X."/>
            <person name="Luo M.C."/>
            <person name="Dvorak J."/>
            <person name="Tong Y."/>
            <person name="Wang J."/>
            <person name="Yang H."/>
            <person name="Li Z."/>
            <person name="Wang D."/>
            <person name="Zhang A."/>
            <person name="Wang J."/>
        </authorList>
    </citation>
    <scope>NUCLEOTIDE SEQUENCE</scope>
</reference>
<dbReference type="STRING" id="4572.M7ZL09"/>
<keyword evidence="5" id="KW-0804">Transcription</keyword>
<dbReference type="GO" id="GO:0034244">
    <property type="term" value="P:negative regulation of transcription elongation by RNA polymerase II"/>
    <property type="evidence" value="ECO:0007669"/>
    <property type="project" value="InterPro"/>
</dbReference>
<evidence type="ECO:0000256" key="4">
    <source>
        <dbReference type="ARBA" id="ARBA00023015"/>
    </source>
</evidence>
<dbReference type="GO" id="GO:0140566">
    <property type="term" value="F:histone reader activity"/>
    <property type="evidence" value="ECO:0007669"/>
    <property type="project" value="InterPro"/>
</dbReference>
<organism evidence="7">
    <name type="scientific">Triticum urartu</name>
    <name type="common">Red wild einkorn</name>
    <name type="synonym">Crithodium urartu</name>
    <dbReference type="NCBI Taxonomy" id="4572"/>
    <lineage>
        <taxon>Eukaryota</taxon>
        <taxon>Viridiplantae</taxon>
        <taxon>Streptophyta</taxon>
        <taxon>Embryophyta</taxon>
        <taxon>Tracheophyta</taxon>
        <taxon>Spermatophyta</taxon>
        <taxon>Magnoliopsida</taxon>
        <taxon>Liliopsida</taxon>
        <taxon>Poales</taxon>
        <taxon>Poaceae</taxon>
        <taxon>BOP clade</taxon>
        <taxon>Pooideae</taxon>
        <taxon>Triticodae</taxon>
        <taxon>Triticeae</taxon>
        <taxon>Triticinae</taxon>
        <taxon>Triticum</taxon>
    </lineage>
</organism>
<evidence type="ECO:0000256" key="1">
    <source>
        <dbReference type="ARBA" id="ARBA00022723"/>
    </source>
</evidence>
<evidence type="ECO:0000256" key="5">
    <source>
        <dbReference type="ARBA" id="ARBA00023163"/>
    </source>
</evidence>
<feature type="domain" description="AIPP2-like SPOC-like" evidence="6">
    <location>
        <begin position="2"/>
        <end position="54"/>
    </location>
</feature>
<evidence type="ECO:0000256" key="2">
    <source>
        <dbReference type="ARBA" id="ARBA00022771"/>
    </source>
</evidence>
<keyword evidence="1" id="KW-0479">Metal-binding</keyword>
<sequence length="76" mass="8747">MRQDVDLEQLVKEVMENDMVLQAIVGEAKMLIFPSVLLPEQHQTFQGKPYLWAVVKHIKDKVHVVEEEQHGKGHCA</sequence>
<keyword evidence="3" id="KW-0862">Zinc</keyword>
<dbReference type="InterPro" id="IPR056280">
    <property type="entry name" value="AIPP2-like_SPOC"/>
</dbReference>
<proteinExistence type="predicted"/>
<dbReference type="PANTHER" id="PTHR33304:SF52">
    <property type="entry name" value="DUF4283 DOMAIN-CONTAINING PROTEIN"/>
    <property type="match status" value="1"/>
</dbReference>
<dbReference type="GO" id="GO:0008270">
    <property type="term" value="F:zinc ion binding"/>
    <property type="evidence" value="ECO:0007669"/>
    <property type="project" value="UniProtKB-KW"/>
</dbReference>